<dbReference type="Gene3D" id="1.10.1040.10">
    <property type="entry name" value="N-(1-d-carboxylethyl)-l-norvaline Dehydrogenase, domain 2"/>
    <property type="match status" value="1"/>
</dbReference>
<evidence type="ECO:0000313" key="2">
    <source>
        <dbReference type="EMBL" id="XCH24633.1"/>
    </source>
</evidence>
<organism evidence="2">
    <name type="scientific">Dyadobacter sp. 676</name>
    <dbReference type="NCBI Taxonomy" id="3088362"/>
    <lineage>
        <taxon>Bacteria</taxon>
        <taxon>Pseudomonadati</taxon>
        <taxon>Bacteroidota</taxon>
        <taxon>Cytophagia</taxon>
        <taxon>Cytophagales</taxon>
        <taxon>Spirosomataceae</taxon>
        <taxon>Dyadobacter</taxon>
    </lineage>
</organism>
<dbReference type="EMBL" id="CP159289">
    <property type="protein sequence ID" value="XCH24633.1"/>
    <property type="molecule type" value="Genomic_DNA"/>
</dbReference>
<dbReference type="InterPro" id="IPR013328">
    <property type="entry name" value="6PGD_dom2"/>
</dbReference>
<reference evidence="2" key="1">
    <citation type="submission" date="2024-06" db="EMBL/GenBank/DDBJ databases">
        <title>Sequencing and assembly of the genome of Dyadobacter sp. strain 676, a symbiont of Cyamopsis tetragonoloba.</title>
        <authorList>
            <person name="Guro P."/>
            <person name="Sazanova A."/>
            <person name="Kuznetsova I."/>
            <person name="Belimov A."/>
            <person name="Safronova V."/>
        </authorList>
    </citation>
    <scope>NUCLEOTIDE SEQUENCE</scope>
    <source>
        <strain evidence="2">676</strain>
    </source>
</reference>
<dbReference type="InterPro" id="IPR006108">
    <property type="entry name" value="3HC_DH_C"/>
</dbReference>
<dbReference type="SUPFAM" id="SSF48179">
    <property type="entry name" value="6-phosphogluconate dehydrogenase C-terminal domain-like"/>
    <property type="match status" value="1"/>
</dbReference>
<protein>
    <submittedName>
        <fullName evidence="2">3-hydroxyacyl-CoA dehydrogenase family protein</fullName>
    </submittedName>
</protein>
<sequence>MTRFLEITCGGQTDPRFAEQVFEMAHHWGKEPTLLKKDIRGFITNRLMYAVYREIFHQLEAGNATREEIDKAFRYDAGSWMTLMGIFRRLDYMGLNDYEKILARIFPQLDNSTDVPAVMQRMVREGARGVHNNLGLYPYENGEGRRWDEAFARFNQEIRDLAEEYSAEKVKAYLQ</sequence>
<evidence type="ECO:0000259" key="1">
    <source>
        <dbReference type="Pfam" id="PF00725"/>
    </source>
</evidence>
<dbReference type="RefSeq" id="WP_353719948.1">
    <property type="nucleotide sequence ID" value="NZ_CP159289.1"/>
</dbReference>
<accession>A0AAU8FL96</accession>
<dbReference type="PANTHER" id="PTHR48075:SF5">
    <property type="entry name" value="3-HYDROXYBUTYRYL-COA DEHYDROGENASE"/>
    <property type="match status" value="1"/>
</dbReference>
<gene>
    <name evidence="2" type="ORF">ABV298_30805</name>
</gene>
<dbReference type="Pfam" id="PF00725">
    <property type="entry name" value="3HCDH"/>
    <property type="match status" value="1"/>
</dbReference>
<dbReference type="GO" id="GO:0006631">
    <property type="term" value="P:fatty acid metabolic process"/>
    <property type="evidence" value="ECO:0007669"/>
    <property type="project" value="InterPro"/>
</dbReference>
<dbReference type="InterPro" id="IPR008927">
    <property type="entry name" value="6-PGluconate_DH-like_C_sf"/>
</dbReference>
<dbReference type="GO" id="GO:0016616">
    <property type="term" value="F:oxidoreductase activity, acting on the CH-OH group of donors, NAD or NADP as acceptor"/>
    <property type="evidence" value="ECO:0007669"/>
    <property type="project" value="InterPro"/>
</dbReference>
<proteinExistence type="predicted"/>
<name>A0AAU8FL96_9BACT</name>
<feature type="domain" description="3-hydroxyacyl-CoA dehydrogenase C-terminal" evidence="1">
    <location>
        <begin position="41"/>
        <end position="139"/>
    </location>
</feature>
<dbReference type="PANTHER" id="PTHR48075">
    <property type="entry name" value="3-HYDROXYACYL-COA DEHYDROGENASE FAMILY PROTEIN"/>
    <property type="match status" value="1"/>
</dbReference>
<dbReference type="AlphaFoldDB" id="A0AAU8FL96"/>